<evidence type="ECO:0000313" key="6">
    <source>
        <dbReference type="Proteomes" id="UP000823842"/>
    </source>
</evidence>
<sequence>MEENKMAKYRKLSRTSAQRKALLRNQVTNLLYHGKIVTTEAKAKEIRKIAEGLIAMAVREKDNFETVTVTAKVARKDAEGKRVKEVVDGKKKTVYDEVQKEIQKDAPSRLHARRQMMKVFYPVKEVPAKGAGKKKNTKDIDMVKKMFDEVAPKYVGRNGGYTRIVKIGPRKGDAAMEVLIELV</sequence>
<protein>
    <recommendedName>
        <fullName evidence="4">Large ribosomal subunit protein bL17</fullName>
    </recommendedName>
</protein>
<gene>
    <name evidence="4" type="primary">rplQ</name>
    <name evidence="5" type="ORF">IAA06_15390</name>
</gene>
<dbReference type="Gene3D" id="3.90.1030.10">
    <property type="entry name" value="Ribosomal protein L17"/>
    <property type="match status" value="1"/>
</dbReference>
<dbReference type="InterPro" id="IPR010916">
    <property type="entry name" value="TonB_box_CS"/>
</dbReference>
<dbReference type="AlphaFoldDB" id="A0A9D2LVQ2"/>
<comment type="subunit">
    <text evidence="4">Part of the 50S ribosomal subunit. Contacts protein L32.</text>
</comment>
<dbReference type="Pfam" id="PF01196">
    <property type="entry name" value="Ribosomal_L17"/>
    <property type="match status" value="1"/>
</dbReference>
<evidence type="ECO:0000256" key="2">
    <source>
        <dbReference type="ARBA" id="ARBA00022980"/>
    </source>
</evidence>
<dbReference type="GO" id="GO:0022625">
    <property type="term" value="C:cytosolic large ribosomal subunit"/>
    <property type="evidence" value="ECO:0007669"/>
    <property type="project" value="TreeGrafter"/>
</dbReference>
<name>A0A9D2LVQ2_9FIRM</name>
<dbReference type="Proteomes" id="UP000823842">
    <property type="component" value="Unassembled WGS sequence"/>
</dbReference>
<evidence type="ECO:0000256" key="1">
    <source>
        <dbReference type="ARBA" id="ARBA00008777"/>
    </source>
</evidence>
<dbReference type="InterPro" id="IPR000456">
    <property type="entry name" value="Ribosomal_bL17"/>
</dbReference>
<dbReference type="EMBL" id="DWYZ01000295">
    <property type="protein sequence ID" value="HJB30155.1"/>
    <property type="molecule type" value="Genomic_DNA"/>
</dbReference>
<reference evidence="5" key="1">
    <citation type="journal article" date="2021" name="PeerJ">
        <title>Extensive microbial diversity within the chicken gut microbiome revealed by metagenomics and culture.</title>
        <authorList>
            <person name="Gilroy R."/>
            <person name="Ravi A."/>
            <person name="Getino M."/>
            <person name="Pursley I."/>
            <person name="Horton D.L."/>
            <person name="Alikhan N.F."/>
            <person name="Baker D."/>
            <person name="Gharbi K."/>
            <person name="Hall N."/>
            <person name="Watson M."/>
            <person name="Adriaenssens E.M."/>
            <person name="Foster-Nyarko E."/>
            <person name="Jarju S."/>
            <person name="Secka A."/>
            <person name="Antonio M."/>
            <person name="Oren A."/>
            <person name="Chaudhuri R.R."/>
            <person name="La Ragione R."/>
            <person name="Hildebrand F."/>
            <person name="Pallen M.J."/>
        </authorList>
    </citation>
    <scope>NUCLEOTIDE SEQUENCE</scope>
    <source>
        <strain evidence="5">ChiSjej1B19-5720</strain>
    </source>
</reference>
<evidence type="ECO:0000256" key="4">
    <source>
        <dbReference type="HAMAP-Rule" id="MF_01368"/>
    </source>
</evidence>
<evidence type="ECO:0000256" key="3">
    <source>
        <dbReference type="ARBA" id="ARBA00023274"/>
    </source>
</evidence>
<evidence type="ECO:0000313" key="5">
    <source>
        <dbReference type="EMBL" id="HJB30155.1"/>
    </source>
</evidence>
<dbReference type="PANTHER" id="PTHR14413:SF16">
    <property type="entry name" value="LARGE RIBOSOMAL SUBUNIT PROTEIN BL17M"/>
    <property type="match status" value="1"/>
</dbReference>
<accession>A0A9D2LVQ2</accession>
<dbReference type="HAMAP" id="MF_01368">
    <property type="entry name" value="Ribosomal_bL17"/>
    <property type="match status" value="1"/>
</dbReference>
<organism evidence="5 6">
    <name type="scientific">Candidatus Blautia faecavium</name>
    <dbReference type="NCBI Taxonomy" id="2838487"/>
    <lineage>
        <taxon>Bacteria</taxon>
        <taxon>Bacillati</taxon>
        <taxon>Bacillota</taxon>
        <taxon>Clostridia</taxon>
        <taxon>Lachnospirales</taxon>
        <taxon>Lachnospiraceae</taxon>
        <taxon>Blautia</taxon>
    </lineage>
</organism>
<dbReference type="PANTHER" id="PTHR14413">
    <property type="entry name" value="RIBOSOMAL PROTEIN L17"/>
    <property type="match status" value="1"/>
</dbReference>
<keyword evidence="3 4" id="KW-0687">Ribonucleoprotein</keyword>
<dbReference type="InterPro" id="IPR036373">
    <property type="entry name" value="Ribosomal_bL17_sf"/>
</dbReference>
<dbReference type="GO" id="GO:0003735">
    <property type="term" value="F:structural constituent of ribosome"/>
    <property type="evidence" value="ECO:0007669"/>
    <property type="project" value="InterPro"/>
</dbReference>
<dbReference type="PROSITE" id="PS00430">
    <property type="entry name" value="TONB_DEPENDENT_REC_1"/>
    <property type="match status" value="1"/>
</dbReference>
<dbReference type="SUPFAM" id="SSF64263">
    <property type="entry name" value="Prokaryotic ribosomal protein L17"/>
    <property type="match status" value="1"/>
</dbReference>
<proteinExistence type="inferred from homology"/>
<comment type="similarity">
    <text evidence="1 4">Belongs to the bacterial ribosomal protein bL17 family.</text>
</comment>
<dbReference type="GO" id="GO:0006412">
    <property type="term" value="P:translation"/>
    <property type="evidence" value="ECO:0007669"/>
    <property type="project" value="UniProtKB-UniRule"/>
</dbReference>
<reference evidence="5" key="2">
    <citation type="submission" date="2021-04" db="EMBL/GenBank/DDBJ databases">
        <authorList>
            <person name="Gilroy R."/>
        </authorList>
    </citation>
    <scope>NUCLEOTIDE SEQUENCE</scope>
    <source>
        <strain evidence="5">ChiSjej1B19-5720</strain>
    </source>
</reference>
<comment type="caution">
    <text evidence="5">The sequence shown here is derived from an EMBL/GenBank/DDBJ whole genome shotgun (WGS) entry which is preliminary data.</text>
</comment>
<keyword evidence="2 4" id="KW-0689">Ribosomal protein</keyword>